<evidence type="ECO:0000313" key="1">
    <source>
        <dbReference type="EMBL" id="GMA36769.1"/>
    </source>
</evidence>
<dbReference type="Proteomes" id="UP001157125">
    <property type="component" value="Unassembled WGS sequence"/>
</dbReference>
<organism evidence="1 2">
    <name type="scientific">Demequina litorisediminis</name>
    <dbReference type="NCBI Taxonomy" id="1849022"/>
    <lineage>
        <taxon>Bacteria</taxon>
        <taxon>Bacillati</taxon>
        <taxon>Actinomycetota</taxon>
        <taxon>Actinomycetes</taxon>
        <taxon>Micrococcales</taxon>
        <taxon>Demequinaceae</taxon>
        <taxon>Demequina</taxon>
    </lineage>
</organism>
<keyword evidence="2" id="KW-1185">Reference proteome</keyword>
<accession>A0ABQ6IG92</accession>
<proteinExistence type="predicted"/>
<reference evidence="2" key="1">
    <citation type="journal article" date="2019" name="Int. J. Syst. Evol. Microbiol.">
        <title>The Global Catalogue of Microorganisms (GCM) 10K type strain sequencing project: providing services to taxonomists for standard genome sequencing and annotation.</title>
        <authorList>
            <consortium name="The Broad Institute Genomics Platform"/>
            <consortium name="The Broad Institute Genome Sequencing Center for Infectious Disease"/>
            <person name="Wu L."/>
            <person name="Ma J."/>
        </authorList>
    </citation>
    <scope>NUCLEOTIDE SEQUENCE [LARGE SCALE GENOMIC DNA]</scope>
    <source>
        <strain evidence="2">NBRC 112299</strain>
    </source>
</reference>
<gene>
    <name evidence="1" type="ORF">GCM10025876_29730</name>
</gene>
<dbReference type="EMBL" id="BSUN01000001">
    <property type="protein sequence ID" value="GMA36769.1"/>
    <property type="molecule type" value="Genomic_DNA"/>
</dbReference>
<name>A0ABQ6IG92_9MICO</name>
<evidence type="ECO:0000313" key="2">
    <source>
        <dbReference type="Proteomes" id="UP001157125"/>
    </source>
</evidence>
<protein>
    <submittedName>
        <fullName evidence="1">Uncharacterized protein</fullName>
    </submittedName>
</protein>
<sequence length="70" mass="7378">MDSVLALRQPDSAPVWAKPTVMTSEAASAEPPSAVEDSSVVVPLSVVQPARAKAATPAKAMVVRKRFFMP</sequence>
<comment type="caution">
    <text evidence="1">The sequence shown here is derived from an EMBL/GenBank/DDBJ whole genome shotgun (WGS) entry which is preliminary data.</text>
</comment>